<comment type="caution">
    <text evidence="1">The sequence shown here is derived from an EMBL/GenBank/DDBJ whole genome shotgun (WGS) entry which is preliminary data.</text>
</comment>
<dbReference type="EMBL" id="MFLD01000031">
    <property type="protein sequence ID" value="OGG58993.1"/>
    <property type="molecule type" value="Genomic_DNA"/>
</dbReference>
<sequence length="528" mass="55895">MTSSRLSIQSLLILFVLLSLVSVPIPARADFPTTGDALRAFQRAGGAVVEESWFSRIGNIIKSPFTRFIGGPVVGVGSGMIYSTEAGANSDITTIPNSAQRLFPNTAPAQVTRDPSVPGWAPNLSAQEYYENVSSPCTAKQGWTCGEVAQKAYYLKNRTSINPFAASDAPANEAPGPKLLEPKQVGGPQGPYVPFISGGNVDNSQSPWYRFTGDVEPVAGSAQAVANASGQGIVTAGSAFDGTTIVKTERGWTTVEAGKTALNPSDFSSRSEFMTACQANSQSEFGCNQQANFQWGYSVLPAETPSNAVVAKVGAPYSSEASQQLVGSSNAPAPAPAPATAQPPCVRFAYNGDCLDEPLPPVHYVDIPLIGPILNWITGARSPSSGQDNSAVAFDDEARQSASAPGSGPVRWANYNDVADSGSPTSDIGGFYRVNSQGVPADDNETVGIRSVVFQQDAGGEGLYGTGWQQALNQNWNNWSNWDYQYPQVREYGAPNYGDTYTNYNGNSGVFQTAGYVPTEYAPEQYSI</sequence>
<reference evidence="1 2" key="1">
    <citation type="journal article" date="2016" name="Nat. Commun.">
        <title>Thousands of microbial genomes shed light on interconnected biogeochemical processes in an aquifer system.</title>
        <authorList>
            <person name="Anantharaman K."/>
            <person name="Brown C.T."/>
            <person name="Hug L.A."/>
            <person name="Sharon I."/>
            <person name="Castelle C.J."/>
            <person name="Probst A.J."/>
            <person name="Thomas B.C."/>
            <person name="Singh A."/>
            <person name="Wilkins M.J."/>
            <person name="Karaoz U."/>
            <person name="Brodie E.L."/>
            <person name="Williams K.H."/>
            <person name="Hubbard S.S."/>
            <person name="Banfield J.F."/>
        </authorList>
    </citation>
    <scope>NUCLEOTIDE SEQUENCE [LARGE SCALE GENOMIC DNA]</scope>
</reference>
<evidence type="ECO:0000313" key="1">
    <source>
        <dbReference type="EMBL" id="OGG58993.1"/>
    </source>
</evidence>
<accession>A0A1F6DC31</accession>
<evidence type="ECO:0000313" key="2">
    <source>
        <dbReference type="Proteomes" id="UP000178042"/>
    </source>
</evidence>
<name>A0A1F6DC31_9BACT</name>
<dbReference type="Proteomes" id="UP000178042">
    <property type="component" value="Unassembled WGS sequence"/>
</dbReference>
<organism evidence="1 2">
    <name type="scientific">Candidatus Kaiserbacteria bacterium RIFCSPHIGHO2_02_FULL_49_16</name>
    <dbReference type="NCBI Taxonomy" id="1798490"/>
    <lineage>
        <taxon>Bacteria</taxon>
        <taxon>Candidatus Kaiseribacteriota</taxon>
    </lineage>
</organism>
<gene>
    <name evidence="1" type="ORF">A3C86_01250</name>
</gene>
<proteinExistence type="predicted"/>
<protein>
    <submittedName>
        <fullName evidence="1">Uncharacterized protein</fullName>
    </submittedName>
</protein>
<dbReference type="AlphaFoldDB" id="A0A1F6DC31"/>